<comment type="cofactor">
    <cofactor evidence="2">
        <name>Mg(2+)</name>
        <dbReference type="ChEBI" id="CHEBI:18420"/>
    </cofactor>
</comment>
<evidence type="ECO:0000256" key="8">
    <source>
        <dbReference type="ARBA" id="ARBA00038491"/>
    </source>
</evidence>
<dbReference type="PANTHER" id="PTHR12271">
    <property type="entry name" value="POLY A POLYMERASE CID PAP -RELATED"/>
    <property type="match status" value="1"/>
</dbReference>
<evidence type="ECO:0000256" key="3">
    <source>
        <dbReference type="ARBA" id="ARBA00004496"/>
    </source>
</evidence>
<comment type="similarity">
    <text evidence="8">Belongs to the DNA polymerase type-B-like family. GLD2 subfamily.</text>
</comment>
<evidence type="ECO:0000256" key="4">
    <source>
        <dbReference type="ARBA" id="ARBA00022490"/>
    </source>
</evidence>
<gene>
    <name evidence="11" type="ORF">TTRE_0000948001</name>
</gene>
<keyword evidence="4" id="KW-0963">Cytoplasm</keyword>
<keyword evidence="12" id="KW-1185">Reference proteome</keyword>
<evidence type="ECO:0000256" key="1">
    <source>
        <dbReference type="ARBA" id="ARBA00001936"/>
    </source>
</evidence>
<dbReference type="Proteomes" id="UP000030665">
    <property type="component" value="Unassembled WGS sequence"/>
</dbReference>
<evidence type="ECO:0000259" key="10">
    <source>
        <dbReference type="Pfam" id="PF22600"/>
    </source>
</evidence>
<dbReference type="Gene3D" id="1.10.1410.10">
    <property type="match status" value="1"/>
</dbReference>
<evidence type="ECO:0000259" key="9">
    <source>
        <dbReference type="Pfam" id="PF03828"/>
    </source>
</evidence>
<dbReference type="GO" id="GO:0046872">
    <property type="term" value="F:metal ion binding"/>
    <property type="evidence" value="ECO:0007669"/>
    <property type="project" value="UniProtKB-KW"/>
</dbReference>
<proteinExistence type="inferred from homology"/>
<dbReference type="SUPFAM" id="SSF81631">
    <property type="entry name" value="PAP/OAS1 substrate-binding domain"/>
    <property type="match status" value="1"/>
</dbReference>
<comment type="subcellular location">
    <subcellularLocation>
        <location evidence="3">Cytoplasm</location>
    </subcellularLocation>
</comment>
<evidence type="ECO:0000256" key="6">
    <source>
        <dbReference type="ARBA" id="ARBA00022723"/>
    </source>
</evidence>
<reference evidence="11" key="2">
    <citation type="submission" date="2014-03" db="EMBL/GenBank/DDBJ databases">
        <title>The whipworm genome and dual-species transcriptomics of an intimate host-pathogen interaction.</title>
        <authorList>
            <person name="Foth B.J."/>
            <person name="Tsai I.J."/>
            <person name="Reid A.J."/>
            <person name="Bancroft A.J."/>
            <person name="Nichol S."/>
            <person name="Tracey A."/>
            <person name="Holroyd N."/>
            <person name="Cotton J.A."/>
            <person name="Stanley E.J."/>
            <person name="Zarowiecki M."/>
            <person name="Liu J.Z."/>
            <person name="Huckvale T."/>
            <person name="Cooper P.J."/>
            <person name="Grencis R.K."/>
            <person name="Berriman M."/>
        </authorList>
    </citation>
    <scope>NUCLEOTIDE SEQUENCE [LARGE SCALE GENOMIC DNA]</scope>
</reference>
<organism evidence="11 12">
    <name type="scientific">Trichuris trichiura</name>
    <name type="common">Whipworm</name>
    <name type="synonym">Trichocephalus trichiurus</name>
    <dbReference type="NCBI Taxonomy" id="36087"/>
    <lineage>
        <taxon>Eukaryota</taxon>
        <taxon>Metazoa</taxon>
        <taxon>Ecdysozoa</taxon>
        <taxon>Nematoda</taxon>
        <taxon>Enoplea</taxon>
        <taxon>Dorylaimia</taxon>
        <taxon>Trichinellida</taxon>
        <taxon>Trichuridae</taxon>
        <taxon>Trichuris</taxon>
    </lineage>
</organism>
<keyword evidence="7" id="KW-0460">Magnesium</keyword>
<dbReference type="InterPro" id="IPR043519">
    <property type="entry name" value="NT_sf"/>
</dbReference>
<sequence length="381" mass="43983">MSEGSSVIDLTSETSQEVIDLTEDDFDKAKSRLPPWILHSPYLCRQYPISAEQSSAGFTNFSRQDRLAMEIIAFYYQSVQPRHKLIEKLRVVHYLETYMWRHPSIKANICVVGSSVNGLGSQNCDIDLCLVDNSEMPDEVGDRDTALNTLRKVQRFLQKPASPVFKVKLIPARVPIIRCKFRLPWNYSVDINWNNVHGICNTHLLHHYSQVSSLKLTGICDSVNGYLSSYSWALLLIHFLQCGTQPPVLPCLQLMYPDRFSYTRRLKNLTFFKKLPSDAKSSNQQNVGELLANFFYYYGGFDFGRYTISVRLGSLLPRIEFSTPISIEEPYDCMNTARSLSHEIRFLVFRDYIRKAYFNLQSRQSLSSMYYFPSQTDENIS</sequence>
<dbReference type="SUPFAM" id="SSF81301">
    <property type="entry name" value="Nucleotidyltransferase"/>
    <property type="match status" value="1"/>
</dbReference>
<dbReference type="GO" id="GO:0005737">
    <property type="term" value="C:cytoplasm"/>
    <property type="evidence" value="ECO:0007669"/>
    <property type="project" value="UniProtKB-SubCell"/>
</dbReference>
<keyword evidence="5" id="KW-0808">Transferase</keyword>
<evidence type="ECO:0000313" key="12">
    <source>
        <dbReference type="Proteomes" id="UP000030665"/>
    </source>
</evidence>
<dbReference type="STRING" id="36087.A0A077ZL52"/>
<dbReference type="Gene3D" id="3.30.460.10">
    <property type="entry name" value="Beta Polymerase, domain 2"/>
    <property type="match status" value="1"/>
</dbReference>
<name>A0A077ZL52_TRITR</name>
<dbReference type="InterPro" id="IPR002058">
    <property type="entry name" value="PAP_assoc"/>
</dbReference>
<feature type="domain" description="PAP-associated" evidence="9">
    <location>
        <begin position="286"/>
        <end position="332"/>
    </location>
</feature>
<protein>
    <submittedName>
        <fullName evidence="11">Putative poly(A) RNA polymerase Cid13</fullName>
    </submittedName>
</protein>
<evidence type="ECO:0000313" key="11">
    <source>
        <dbReference type="EMBL" id="CDW61057.1"/>
    </source>
</evidence>
<dbReference type="InterPro" id="IPR054708">
    <property type="entry name" value="MTPAP-like_central"/>
</dbReference>
<dbReference type="Pfam" id="PF03828">
    <property type="entry name" value="PAP_assoc"/>
    <property type="match status" value="1"/>
</dbReference>
<evidence type="ECO:0000256" key="7">
    <source>
        <dbReference type="ARBA" id="ARBA00022842"/>
    </source>
</evidence>
<keyword evidence="6" id="KW-0479">Metal-binding</keyword>
<dbReference type="Pfam" id="PF22600">
    <property type="entry name" value="MTPAP-like_central"/>
    <property type="match status" value="1"/>
</dbReference>
<feature type="domain" description="Poly(A) RNA polymerase mitochondrial-like central palm" evidence="10">
    <location>
        <begin position="68"/>
        <end position="210"/>
    </location>
</feature>
<dbReference type="OrthoDB" id="2274644at2759"/>
<comment type="cofactor">
    <cofactor evidence="1">
        <name>Mn(2+)</name>
        <dbReference type="ChEBI" id="CHEBI:29035"/>
    </cofactor>
</comment>
<dbReference type="EMBL" id="HG807772">
    <property type="protein sequence ID" value="CDW61057.1"/>
    <property type="molecule type" value="Genomic_DNA"/>
</dbReference>
<accession>A0A077ZL52</accession>
<reference evidence="11" key="1">
    <citation type="submission" date="2014-01" db="EMBL/GenBank/DDBJ databases">
        <authorList>
            <person name="Aslett M."/>
        </authorList>
    </citation>
    <scope>NUCLEOTIDE SEQUENCE</scope>
</reference>
<dbReference type="GO" id="GO:1990817">
    <property type="term" value="F:poly(A) RNA polymerase activity"/>
    <property type="evidence" value="ECO:0007669"/>
    <property type="project" value="UniProtKB-ARBA"/>
</dbReference>
<evidence type="ECO:0000256" key="5">
    <source>
        <dbReference type="ARBA" id="ARBA00022679"/>
    </source>
</evidence>
<dbReference type="PANTHER" id="PTHR12271:SF40">
    <property type="entry name" value="POLY(A) RNA POLYMERASE GLD2"/>
    <property type="match status" value="1"/>
</dbReference>
<dbReference type="GO" id="GO:0031123">
    <property type="term" value="P:RNA 3'-end processing"/>
    <property type="evidence" value="ECO:0007669"/>
    <property type="project" value="TreeGrafter"/>
</dbReference>
<evidence type="ECO:0000256" key="2">
    <source>
        <dbReference type="ARBA" id="ARBA00001946"/>
    </source>
</evidence>
<dbReference type="AlphaFoldDB" id="A0A077ZL52"/>
<dbReference type="CDD" id="cd05402">
    <property type="entry name" value="NT_PAP_TUTase"/>
    <property type="match status" value="1"/>
</dbReference>